<name>A0AAJ0DL62_9PEZI</name>
<dbReference type="Pfam" id="PF22903">
    <property type="entry name" value="DA_C"/>
    <property type="match status" value="1"/>
</dbReference>
<evidence type="ECO:0000259" key="1">
    <source>
        <dbReference type="Pfam" id="PF22903"/>
    </source>
</evidence>
<feature type="domain" description="Diels-Alderase C-terminal" evidence="1">
    <location>
        <begin position="136"/>
        <end position="279"/>
    </location>
</feature>
<reference evidence="2" key="1">
    <citation type="submission" date="2023-04" db="EMBL/GenBank/DDBJ databases">
        <title>Black Yeasts Isolated from many extreme environments.</title>
        <authorList>
            <person name="Coleine C."/>
            <person name="Stajich J.E."/>
            <person name="Selbmann L."/>
        </authorList>
    </citation>
    <scope>NUCLEOTIDE SEQUENCE</scope>
    <source>
        <strain evidence="2">CCFEE 5312</strain>
    </source>
</reference>
<evidence type="ECO:0000313" key="2">
    <source>
        <dbReference type="EMBL" id="KAK3052551.1"/>
    </source>
</evidence>
<protein>
    <recommendedName>
        <fullName evidence="1">Diels-Alderase C-terminal domain-containing protein</fullName>
    </recommendedName>
</protein>
<dbReference type="Proteomes" id="UP001271007">
    <property type="component" value="Unassembled WGS sequence"/>
</dbReference>
<dbReference type="InterPro" id="IPR054499">
    <property type="entry name" value="DA_C"/>
</dbReference>
<proteinExistence type="predicted"/>
<evidence type="ECO:0000313" key="3">
    <source>
        <dbReference type="Proteomes" id="UP001271007"/>
    </source>
</evidence>
<dbReference type="EMBL" id="JAWDJX010000020">
    <property type="protein sequence ID" value="KAK3052551.1"/>
    <property type="molecule type" value="Genomic_DNA"/>
</dbReference>
<organism evidence="2 3">
    <name type="scientific">Extremus antarcticus</name>
    <dbReference type="NCBI Taxonomy" id="702011"/>
    <lineage>
        <taxon>Eukaryota</taxon>
        <taxon>Fungi</taxon>
        <taxon>Dikarya</taxon>
        <taxon>Ascomycota</taxon>
        <taxon>Pezizomycotina</taxon>
        <taxon>Dothideomycetes</taxon>
        <taxon>Dothideomycetidae</taxon>
        <taxon>Mycosphaerellales</taxon>
        <taxon>Extremaceae</taxon>
        <taxon>Extremus</taxon>
    </lineage>
</organism>
<dbReference type="AlphaFoldDB" id="A0AAJ0DL62"/>
<gene>
    <name evidence="2" type="ORF">LTR09_006405</name>
</gene>
<accession>A0AAJ0DL62</accession>
<sequence>MSADPLTPFDSPMVTTFNSTVSENWSFDAASPDGKTSVVLYLTRGTVSDVIGVQRGLISVAWENGTRYTESHHQVTKRGTFSLKSKGAAIYPGGLQYPNADASVLFAPEMYWQEQVPVGKAEVHLNVGGTPFDLHVGDWNMARAVIGPYGLMLWQYTSAVDGRSYFSATLIRDGEVIFRTADQKPSRSGTHGTVKLTFDGPVHLSSTPDAEPALPESRHSGYLVNWFSPKTGEHWRFALDCSQKTFWFPASETVSVGQFAAIASGGLVGARKHKGVASGSLQEYVL</sequence>
<keyword evidence="3" id="KW-1185">Reference proteome</keyword>
<comment type="caution">
    <text evidence="2">The sequence shown here is derived from an EMBL/GenBank/DDBJ whole genome shotgun (WGS) entry which is preliminary data.</text>
</comment>
<dbReference type="GO" id="GO:0016853">
    <property type="term" value="F:isomerase activity"/>
    <property type="evidence" value="ECO:0007669"/>
    <property type="project" value="UniProtKB-KW"/>
</dbReference>